<evidence type="ECO:0000313" key="2">
    <source>
        <dbReference type="EMBL" id="KAF6274204.1"/>
    </source>
</evidence>
<feature type="region of interest" description="Disordered" evidence="1">
    <location>
        <begin position="15"/>
        <end position="36"/>
    </location>
</feature>
<feature type="compositionally biased region" description="Pro residues" evidence="1">
    <location>
        <begin position="23"/>
        <end position="32"/>
    </location>
</feature>
<gene>
    <name evidence="2" type="ORF">mMyoMyo1_010375</name>
</gene>
<evidence type="ECO:0000313" key="3">
    <source>
        <dbReference type="Proteomes" id="UP000527355"/>
    </source>
</evidence>
<comment type="caution">
    <text evidence="2">The sequence shown here is derived from an EMBL/GenBank/DDBJ whole genome shotgun (WGS) entry which is preliminary data.</text>
</comment>
<keyword evidence="3" id="KW-1185">Reference proteome</keyword>
<dbReference type="AlphaFoldDB" id="A0A7J7RDU6"/>
<accession>A0A7J7RDU6</accession>
<dbReference type="Proteomes" id="UP000527355">
    <property type="component" value="Unassembled WGS sequence"/>
</dbReference>
<organism evidence="2 3">
    <name type="scientific">Myotis myotis</name>
    <name type="common">Greater mouse-eared bat</name>
    <name type="synonym">Vespertilio myotis</name>
    <dbReference type="NCBI Taxonomy" id="51298"/>
    <lineage>
        <taxon>Eukaryota</taxon>
        <taxon>Metazoa</taxon>
        <taxon>Chordata</taxon>
        <taxon>Craniata</taxon>
        <taxon>Vertebrata</taxon>
        <taxon>Euteleostomi</taxon>
        <taxon>Mammalia</taxon>
        <taxon>Eutheria</taxon>
        <taxon>Laurasiatheria</taxon>
        <taxon>Chiroptera</taxon>
        <taxon>Yangochiroptera</taxon>
        <taxon>Vespertilionidae</taxon>
        <taxon>Myotis</taxon>
    </lineage>
</organism>
<dbReference type="EMBL" id="JABWUV010000029">
    <property type="protein sequence ID" value="KAF6274204.1"/>
    <property type="molecule type" value="Genomic_DNA"/>
</dbReference>
<sequence length="138" mass="14432">MLCEREGWLQAGAGDCSAGPAPSCCPPEPTTPPAARCRGRSGPRCEGCASQGRCVLPCRQPPLPQPLSKTGGWLCSEHAGGAVAPAGVAPRPRLRPGRSGAAGYHCHQPADFRRVASRLASESSLRTRRAACHRRVQG</sequence>
<protein>
    <submittedName>
        <fullName evidence="2">Uncharacterized protein</fullName>
    </submittedName>
</protein>
<reference evidence="2 3" key="1">
    <citation type="journal article" date="2020" name="Nature">
        <title>Six reference-quality genomes reveal evolution of bat adaptations.</title>
        <authorList>
            <person name="Jebb D."/>
            <person name="Huang Z."/>
            <person name="Pippel M."/>
            <person name="Hughes G.M."/>
            <person name="Lavrichenko K."/>
            <person name="Devanna P."/>
            <person name="Winkler S."/>
            <person name="Jermiin L.S."/>
            <person name="Skirmuntt E.C."/>
            <person name="Katzourakis A."/>
            <person name="Burkitt-Gray L."/>
            <person name="Ray D.A."/>
            <person name="Sullivan K.A.M."/>
            <person name="Roscito J.G."/>
            <person name="Kirilenko B.M."/>
            <person name="Davalos L.M."/>
            <person name="Corthals A.P."/>
            <person name="Power M.L."/>
            <person name="Jones G."/>
            <person name="Ransome R.D."/>
            <person name="Dechmann D.K.N."/>
            <person name="Locatelli A.G."/>
            <person name="Puechmaille S.J."/>
            <person name="Fedrigo O."/>
            <person name="Jarvis E.D."/>
            <person name="Hiller M."/>
            <person name="Vernes S.C."/>
            <person name="Myers E.W."/>
            <person name="Teeling E.C."/>
        </authorList>
    </citation>
    <scope>NUCLEOTIDE SEQUENCE [LARGE SCALE GENOMIC DNA]</scope>
    <source>
        <strain evidence="2">MMyoMyo1</strain>
        <tissue evidence="2">Flight muscle</tissue>
    </source>
</reference>
<name>A0A7J7RDU6_MYOMY</name>
<proteinExistence type="predicted"/>
<feature type="region of interest" description="Disordered" evidence="1">
    <location>
        <begin position="85"/>
        <end position="105"/>
    </location>
</feature>
<evidence type="ECO:0000256" key="1">
    <source>
        <dbReference type="SAM" id="MobiDB-lite"/>
    </source>
</evidence>